<organism evidence="1 2">
    <name type="scientific">Streptomyces olivaceiscleroticus</name>
    <dbReference type="NCBI Taxonomy" id="68245"/>
    <lineage>
        <taxon>Bacteria</taxon>
        <taxon>Bacillati</taxon>
        <taxon>Actinomycetota</taxon>
        <taxon>Actinomycetes</taxon>
        <taxon>Kitasatosporales</taxon>
        <taxon>Streptomycetaceae</taxon>
        <taxon>Streptomyces</taxon>
    </lineage>
</organism>
<sequence>MPSVVVNVPMATSRCPVRCRRAAGSNLDGRAPAAHRPAAEGAAYFAYAAGPRRYRHTTARKA</sequence>
<reference evidence="1 2" key="1">
    <citation type="journal article" date="2019" name="Int. J. Syst. Evol. Microbiol.">
        <title>The Global Catalogue of Microorganisms (GCM) 10K type strain sequencing project: providing services to taxonomists for standard genome sequencing and annotation.</title>
        <authorList>
            <consortium name="The Broad Institute Genomics Platform"/>
            <consortium name="The Broad Institute Genome Sequencing Center for Infectious Disease"/>
            <person name="Wu L."/>
            <person name="Ma J."/>
        </authorList>
    </citation>
    <scope>NUCLEOTIDE SEQUENCE [LARGE SCALE GENOMIC DNA]</scope>
    <source>
        <strain evidence="1 2">JCM 4805</strain>
    </source>
</reference>
<keyword evidence="2" id="KW-1185">Reference proteome</keyword>
<dbReference type="EMBL" id="BAAABY010000029">
    <property type="protein sequence ID" value="GAA0471965.1"/>
    <property type="molecule type" value="Genomic_DNA"/>
</dbReference>
<evidence type="ECO:0000313" key="2">
    <source>
        <dbReference type="Proteomes" id="UP001500909"/>
    </source>
</evidence>
<evidence type="ECO:0000313" key="1">
    <source>
        <dbReference type="EMBL" id="GAA0471965.1"/>
    </source>
</evidence>
<comment type="caution">
    <text evidence="1">The sequence shown here is derived from an EMBL/GenBank/DDBJ whole genome shotgun (WGS) entry which is preliminary data.</text>
</comment>
<dbReference type="Proteomes" id="UP001500909">
    <property type="component" value="Unassembled WGS sequence"/>
</dbReference>
<name>A0ABN1AAY6_9ACTN</name>
<accession>A0ABN1AAY6</accession>
<proteinExistence type="predicted"/>
<protein>
    <submittedName>
        <fullName evidence="1">Uncharacterized protein</fullName>
    </submittedName>
</protein>
<gene>
    <name evidence="1" type="ORF">GCM10010361_40140</name>
</gene>